<dbReference type="OrthoDB" id="409725at2759"/>
<evidence type="ECO:0000256" key="1">
    <source>
        <dbReference type="SAM" id="Phobius"/>
    </source>
</evidence>
<reference evidence="2 3" key="1">
    <citation type="journal article" date="2019" name="Genome Biol. Evol.">
        <title>The Rhododendron genome and chromosomal organization provide insight into shared whole-genome duplications across the heath family (Ericaceae).</title>
        <authorList>
            <person name="Soza V.L."/>
            <person name="Lindsley D."/>
            <person name="Waalkes A."/>
            <person name="Ramage E."/>
            <person name="Patwardhan R.P."/>
            <person name="Burton J.N."/>
            <person name="Adey A."/>
            <person name="Kumar A."/>
            <person name="Qiu R."/>
            <person name="Shendure J."/>
            <person name="Hall B."/>
        </authorList>
    </citation>
    <scope>NUCLEOTIDE SEQUENCE [LARGE SCALE GENOMIC DNA]</scope>
    <source>
        <strain evidence="2">RSF 1966-606</strain>
    </source>
</reference>
<name>A0A6A4M5T4_9ERIC</name>
<evidence type="ECO:0008006" key="4">
    <source>
        <dbReference type="Google" id="ProtNLM"/>
    </source>
</evidence>
<dbReference type="EMBL" id="QEFC01000324">
    <property type="protein sequence ID" value="KAE9464782.1"/>
    <property type="molecule type" value="Genomic_DNA"/>
</dbReference>
<feature type="transmembrane region" description="Helical" evidence="1">
    <location>
        <begin position="20"/>
        <end position="42"/>
    </location>
</feature>
<gene>
    <name evidence="2" type="ORF">C3L33_03318</name>
</gene>
<proteinExistence type="predicted"/>
<evidence type="ECO:0000313" key="2">
    <source>
        <dbReference type="EMBL" id="KAE9464782.1"/>
    </source>
</evidence>
<comment type="caution">
    <text evidence="2">The sequence shown here is derived from an EMBL/GenBank/DDBJ whole genome shotgun (WGS) entry which is preliminary data.</text>
</comment>
<evidence type="ECO:0000313" key="3">
    <source>
        <dbReference type="Proteomes" id="UP000428333"/>
    </source>
</evidence>
<keyword evidence="1" id="KW-0472">Membrane</keyword>
<organism evidence="2 3">
    <name type="scientific">Rhododendron williamsianum</name>
    <dbReference type="NCBI Taxonomy" id="262921"/>
    <lineage>
        <taxon>Eukaryota</taxon>
        <taxon>Viridiplantae</taxon>
        <taxon>Streptophyta</taxon>
        <taxon>Embryophyta</taxon>
        <taxon>Tracheophyta</taxon>
        <taxon>Spermatophyta</taxon>
        <taxon>Magnoliopsida</taxon>
        <taxon>eudicotyledons</taxon>
        <taxon>Gunneridae</taxon>
        <taxon>Pentapetalae</taxon>
        <taxon>asterids</taxon>
        <taxon>Ericales</taxon>
        <taxon>Ericaceae</taxon>
        <taxon>Ericoideae</taxon>
        <taxon>Rhodoreae</taxon>
        <taxon>Rhododendron</taxon>
    </lineage>
</organism>
<sequence length="138" mass="15148">MALLVSFLYTWYGLPVKKVAMMTVPVVLVICITATISAFIFHDHHHRKLFVGSVVLLSSAALYASPLVAVSPNLIGTPLAILQLVLYFKYRNKGIVEEPHKSDAEWCVHQLPSPIHTTPRASAFEGSPTSIHRLMVGG</sequence>
<protein>
    <recommendedName>
        <fullName evidence="4">Bidirectional sugar transporter SWEET</fullName>
    </recommendedName>
</protein>
<dbReference type="Proteomes" id="UP000428333">
    <property type="component" value="Linkage Group LG02"/>
</dbReference>
<feature type="non-terminal residue" evidence="2">
    <location>
        <position position="1"/>
    </location>
</feature>
<keyword evidence="3" id="KW-1185">Reference proteome</keyword>
<feature type="transmembrane region" description="Helical" evidence="1">
    <location>
        <begin position="49"/>
        <end position="68"/>
    </location>
</feature>
<keyword evidence="1" id="KW-1133">Transmembrane helix</keyword>
<keyword evidence="1" id="KW-0812">Transmembrane</keyword>
<dbReference type="AlphaFoldDB" id="A0A6A4M5T4"/>
<accession>A0A6A4M5T4</accession>